<proteinExistence type="predicted"/>
<dbReference type="InterPro" id="IPR033469">
    <property type="entry name" value="CYTH-like_dom_sf"/>
</dbReference>
<dbReference type="SMART" id="SM01118">
    <property type="entry name" value="CYTH"/>
    <property type="match status" value="1"/>
</dbReference>
<dbReference type="EMBL" id="CP017415">
    <property type="protein sequence ID" value="AOU97999.1"/>
    <property type="molecule type" value="Genomic_DNA"/>
</dbReference>
<dbReference type="PROSITE" id="PS51707">
    <property type="entry name" value="CYTH"/>
    <property type="match status" value="1"/>
</dbReference>
<accession>A0A1D8ING3</accession>
<evidence type="ECO:0000313" key="3">
    <source>
        <dbReference type="EMBL" id="AOU97999.1"/>
    </source>
</evidence>
<sequence length="163" mass="18601">MATEIERKFLVLSDTWRAHVTRATRYRQGYLGPAETSSVRVRVSDTNAYLNIKGATVGVTRLEYEYPIPSADAHEMLDRLCRKPLIEKTRHLVDHAGHCWEIDVFEGDNAGLIVAEIELKAEDELFVRPDWLGKEVSDDTRYYNVSLVTQPYKTWGDAPTKSS</sequence>
<organism evidence="3 4">
    <name type="scientific">Acidihalobacter yilgarnensis</name>
    <dbReference type="NCBI Taxonomy" id="2819280"/>
    <lineage>
        <taxon>Bacteria</taxon>
        <taxon>Pseudomonadati</taxon>
        <taxon>Pseudomonadota</taxon>
        <taxon>Gammaproteobacteria</taxon>
        <taxon>Chromatiales</taxon>
        <taxon>Ectothiorhodospiraceae</taxon>
        <taxon>Acidihalobacter</taxon>
    </lineage>
</organism>
<protein>
    <recommendedName>
        <fullName evidence="2">CYTH domain-containing protein</fullName>
    </recommendedName>
</protein>
<dbReference type="RefSeq" id="WP_070078375.1">
    <property type="nucleotide sequence ID" value="NZ_CP017415.1"/>
</dbReference>
<gene>
    <name evidence="3" type="ORF">BI364_08495</name>
</gene>
<keyword evidence="4" id="KW-1185">Reference proteome</keyword>
<dbReference type="PANTHER" id="PTHR40114:SF1">
    <property type="entry name" value="SLR0698 PROTEIN"/>
    <property type="match status" value="1"/>
</dbReference>
<evidence type="ECO:0000259" key="2">
    <source>
        <dbReference type="PROSITE" id="PS51707"/>
    </source>
</evidence>
<dbReference type="InterPro" id="IPR023577">
    <property type="entry name" value="CYTH_domain"/>
</dbReference>
<dbReference type="PANTHER" id="PTHR40114">
    <property type="entry name" value="SLR0698 PROTEIN"/>
    <property type="match status" value="1"/>
</dbReference>
<dbReference type="PIRSF" id="PIRSF016487">
    <property type="entry name" value="CYTH_UCP016487"/>
    <property type="match status" value="1"/>
</dbReference>
<dbReference type="Pfam" id="PF01928">
    <property type="entry name" value="CYTH"/>
    <property type="match status" value="1"/>
</dbReference>
<dbReference type="KEGG" id="aprs:BI364_08495"/>
<dbReference type="CDD" id="cd07891">
    <property type="entry name" value="CYTH-like_CthTTM-like_1"/>
    <property type="match status" value="1"/>
</dbReference>
<dbReference type="AlphaFoldDB" id="A0A1D8ING3"/>
<evidence type="ECO:0000313" key="4">
    <source>
        <dbReference type="Proteomes" id="UP000095401"/>
    </source>
</evidence>
<feature type="domain" description="CYTH" evidence="2">
    <location>
        <begin position="2"/>
        <end position="149"/>
    </location>
</feature>
<dbReference type="Gene3D" id="2.40.320.10">
    <property type="entry name" value="Hypothetical Protein Pfu-838710-001"/>
    <property type="match status" value="1"/>
</dbReference>
<feature type="active site" description="Proton acceptor" evidence="1">
    <location>
        <position position="30"/>
    </location>
</feature>
<dbReference type="InterPro" id="IPR012042">
    <property type="entry name" value="NeuTTM/CthTTM-like"/>
</dbReference>
<dbReference type="SUPFAM" id="SSF55154">
    <property type="entry name" value="CYTH-like phosphatases"/>
    <property type="match status" value="1"/>
</dbReference>
<name>A0A1D8ING3_9GAMM</name>
<reference evidence="4" key="1">
    <citation type="submission" date="2016-09" db="EMBL/GenBank/DDBJ databases">
        <title>Acidihalobacter prosperus F5.</title>
        <authorList>
            <person name="Khaleque H.N."/>
            <person name="Ramsay J.P."/>
            <person name="Kaksonen A.H."/>
            <person name="Boxall N.J."/>
            <person name="Watkin E.L.J."/>
        </authorList>
    </citation>
    <scope>NUCLEOTIDE SEQUENCE [LARGE SCALE GENOMIC DNA]</scope>
    <source>
        <strain evidence="4">F5</strain>
    </source>
</reference>
<evidence type="ECO:0000256" key="1">
    <source>
        <dbReference type="PIRSR" id="PIRSR016487-1"/>
    </source>
</evidence>
<dbReference type="Proteomes" id="UP000095401">
    <property type="component" value="Chromosome"/>
</dbReference>